<name>H9UIA3_SPIAZ</name>
<feature type="transmembrane region" description="Helical" evidence="1">
    <location>
        <begin position="38"/>
        <end position="59"/>
    </location>
</feature>
<proteinExistence type="predicted"/>
<evidence type="ECO:0000313" key="2">
    <source>
        <dbReference type="EMBL" id="AFG37246.1"/>
    </source>
</evidence>
<evidence type="ECO:0000313" key="3">
    <source>
        <dbReference type="Proteomes" id="UP000007383"/>
    </source>
</evidence>
<keyword evidence="1" id="KW-0812">Transmembrane</keyword>
<sequence length="62" mass="7140">MFLHEILGQACMILLKLLHINEITSCNHRSVTGVHRNILLYAPKMLTLHSVFTIIMLILEKI</sequence>
<dbReference type="HOGENOM" id="CLU_2901947_0_0_12"/>
<keyword evidence="1" id="KW-0472">Membrane</keyword>
<dbReference type="AlphaFoldDB" id="H9UIA3"/>
<gene>
    <name evidence="2" type="ordered locus">Spiaf_1167</name>
</gene>
<dbReference type="EMBL" id="CP003282">
    <property type="protein sequence ID" value="AFG37246.1"/>
    <property type="molecule type" value="Genomic_DNA"/>
</dbReference>
<reference evidence="3" key="1">
    <citation type="journal article" date="2013" name="Stand. Genomic Sci.">
        <title>Complete genome sequence of the halophilic bacterium Spirochaeta africana type strain (Z-7692(T)) from the alkaline Lake Magadi in the East African Rift.</title>
        <authorList>
            <person name="Liolos K."/>
            <person name="Abt B."/>
            <person name="Scheuner C."/>
            <person name="Teshima H."/>
            <person name="Held B."/>
            <person name="Lapidus A."/>
            <person name="Nolan M."/>
            <person name="Lucas S."/>
            <person name="Deshpande S."/>
            <person name="Cheng J.F."/>
            <person name="Tapia R."/>
            <person name="Goodwin L.A."/>
            <person name="Pitluck S."/>
            <person name="Pagani I."/>
            <person name="Ivanova N."/>
            <person name="Mavromatis K."/>
            <person name="Mikhailova N."/>
            <person name="Huntemann M."/>
            <person name="Pati A."/>
            <person name="Chen A."/>
            <person name="Palaniappan K."/>
            <person name="Land M."/>
            <person name="Rohde M."/>
            <person name="Tindall B.J."/>
            <person name="Detter J.C."/>
            <person name="Goker M."/>
            <person name="Bristow J."/>
            <person name="Eisen J.A."/>
            <person name="Markowitz V."/>
            <person name="Hugenholtz P."/>
            <person name="Woyke T."/>
            <person name="Klenk H.P."/>
            <person name="Kyrpides N.C."/>
        </authorList>
    </citation>
    <scope>NUCLEOTIDE SEQUENCE</scope>
    <source>
        <strain evidence="3">ATCC 700263 / DSM 8902 / Z-7692</strain>
    </source>
</reference>
<dbReference type="KEGG" id="sfc:Spiaf_1167"/>
<accession>H9UIA3</accession>
<keyword evidence="3" id="KW-1185">Reference proteome</keyword>
<keyword evidence="1" id="KW-1133">Transmembrane helix</keyword>
<evidence type="ECO:0000256" key="1">
    <source>
        <dbReference type="SAM" id="Phobius"/>
    </source>
</evidence>
<dbReference type="Proteomes" id="UP000007383">
    <property type="component" value="Chromosome"/>
</dbReference>
<dbReference type="STRING" id="889378.Spiaf_1167"/>
<protein>
    <submittedName>
        <fullName evidence="2">Uncharacterized protein</fullName>
    </submittedName>
</protein>
<organism evidence="2 3">
    <name type="scientific">Spirochaeta africana (strain ATCC 700263 / DSM 8902 / Z-7692)</name>
    <dbReference type="NCBI Taxonomy" id="889378"/>
    <lineage>
        <taxon>Bacteria</taxon>
        <taxon>Pseudomonadati</taxon>
        <taxon>Spirochaetota</taxon>
        <taxon>Spirochaetia</taxon>
        <taxon>Spirochaetales</taxon>
        <taxon>Spirochaetaceae</taxon>
        <taxon>Spirochaeta</taxon>
    </lineage>
</organism>